<comment type="similarity">
    <text evidence="3 10">Belongs to the PurH family.</text>
</comment>
<dbReference type="GO" id="GO:0006189">
    <property type="term" value="P:'de novo' IMP biosynthetic process"/>
    <property type="evidence" value="ECO:0007669"/>
    <property type="project" value="UniProtKB-UniRule"/>
</dbReference>
<dbReference type="SUPFAM" id="SSF52335">
    <property type="entry name" value="Methylglyoxal synthase-like"/>
    <property type="match status" value="1"/>
</dbReference>
<dbReference type="FunFam" id="3.40.50.1380:FF:000001">
    <property type="entry name" value="Bifunctional purine biosynthesis protein PurH"/>
    <property type="match status" value="1"/>
</dbReference>
<evidence type="ECO:0000256" key="5">
    <source>
        <dbReference type="ARBA" id="ARBA00022755"/>
    </source>
</evidence>
<accession>H5SJQ2</accession>
<evidence type="ECO:0000256" key="3">
    <source>
        <dbReference type="ARBA" id="ARBA00007667"/>
    </source>
</evidence>
<dbReference type="GO" id="GO:0005829">
    <property type="term" value="C:cytosol"/>
    <property type="evidence" value="ECO:0007669"/>
    <property type="project" value="TreeGrafter"/>
</dbReference>
<dbReference type="PIRSF" id="PIRSF000414">
    <property type="entry name" value="AICARFT_IMPCHas"/>
    <property type="match status" value="1"/>
</dbReference>
<dbReference type="HAMAP" id="MF_00139">
    <property type="entry name" value="PurH"/>
    <property type="match status" value="1"/>
</dbReference>
<comment type="pathway">
    <text evidence="2 10">Purine metabolism; IMP biosynthesis via de novo pathway; 5-formamido-1-(5-phospho-D-ribosyl)imidazole-4-carboxamide from 5-amino-1-(5-phospho-D-ribosyl)imidazole-4-carboxamide (10-formyl THF route): step 1/1.</text>
</comment>
<dbReference type="InterPro" id="IPR016193">
    <property type="entry name" value="Cytidine_deaminase-like"/>
</dbReference>
<dbReference type="NCBIfam" id="TIGR00355">
    <property type="entry name" value="purH"/>
    <property type="match status" value="1"/>
</dbReference>
<keyword evidence="4 10" id="KW-0808">Transferase</keyword>
<evidence type="ECO:0000256" key="6">
    <source>
        <dbReference type="ARBA" id="ARBA00022801"/>
    </source>
</evidence>
<reference evidence="12" key="2">
    <citation type="journal article" date="2012" name="PLoS ONE">
        <title>A Deeply Branching Thermophilic Bacterium with an Ancient Acetyl-CoA Pathway Dominates a Subsurface Ecosystem.</title>
        <authorList>
            <person name="Takami H."/>
            <person name="Noguchi H."/>
            <person name="Takaki Y."/>
            <person name="Uchiyama I."/>
            <person name="Toyoda A."/>
            <person name="Nishi S."/>
            <person name="Chee G.-J."/>
            <person name="Arai W."/>
            <person name="Nunoura T."/>
            <person name="Itoh T."/>
            <person name="Hattori M."/>
            <person name="Takai K."/>
        </authorList>
    </citation>
    <scope>NUCLEOTIDE SEQUENCE</scope>
</reference>
<dbReference type="GO" id="GO:0004643">
    <property type="term" value="F:phosphoribosylaminoimidazolecarboxamide formyltransferase activity"/>
    <property type="evidence" value="ECO:0007669"/>
    <property type="project" value="UniProtKB-UniRule"/>
</dbReference>
<evidence type="ECO:0000256" key="2">
    <source>
        <dbReference type="ARBA" id="ARBA00004954"/>
    </source>
</evidence>
<feature type="domain" description="MGS-like" evidence="11">
    <location>
        <begin position="3"/>
        <end position="151"/>
    </location>
</feature>
<evidence type="ECO:0000256" key="1">
    <source>
        <dbReference type="ARBA" id="ARBA00004844"/>
    </source>
</evidence>
<evidence type="ECO:0000259" key="11">
    <source>
        <dbReference type="PROSITE" id="PS51855"/>
    </source>
</evidence>
<evidence type="ECO:0000256" key="8">
    <source>
        <dbReference type="ARBA" id="ARBA00050488"/>
    </source>
</evidence>
<name>H5SJQ2_9BACT</name>
<evidence type="ECO:0000256" key="7">
    <source>
        <dbReference type="ARBA" id="ARBA00023268"/>
    </source>
</evidence>
<proteinExistence type="inferred from homology"/>
<dbReference type="GO" id="GO:0003937">
    <property type="term" value="F:IMP cyclohydrolase activity"/>
    <property type="evidence" value="ECO:0007669"/>
    <property type="project" value="UniProtKB-UniRule"/>
</dbReference>
<dbReference type="EMBL" id="AP011746">
    <property type="protein sequence ID" value="BAL56388.1"/>
    <property type="molecule type" value="Genomic_DNA"/>
</dbReference>
<evidence type="ECO:0000256" key="10">
    <source>
        <dbReference type="HAMAP-Rule" id="MF_00139"/>
    </source>
</evidence>
<comment type="catalytic activity">
    <reaction evidence="8 10">
        <text>(6R)-10-formyltetrahydrofolate + 5-amino-1-(5-phospho-beta-D-ribosyl)imidazole-4-carboxamide = 5-formamido-1-(5-phospho-D-ribosyl)imidazole-4-carboxamide + (6S)-5,6,7,8-tetrahydrofolate</text>
        <dbReference type="Rhea" id="RHEA:22192"/>
        <dbReference type="ChEBI" id="CHEBI:57453"/>
        <dbReference type="ChEBI" id="CHEBI:58467"/>
        <dbReference type="ChEBI" id="CHEBI:58475"/>
        <dbReference type="ChEBI" id="CHEBI:195366"/>
        <dbReference type="EC" id="2.1.2.3"/>
    </reaction>
</comment>
<dbReference type="InterPro" id="IPR002695">
    <property type="entry name" value="PurH-like"/>
</dbReference>
<comment type="domain">
    <text evidence="10">The IMP cyclohydrolase activity resides in the N-terminal region.</text>
</comment>
<dbReference type="SUPFAM" id="SSF53927">
    <property type="entry name" value="Cytidine deaminase-like"/>
    <property type="match status" value="1"/>
</dbReference>
<dbReference type="Pfam" id="PF02142">
    <property type="entry name" value="MGS"/>
    <property type="match status" value="1"/>
</dbReference>
<dbReference type="InterPro" id="IPR036914">
    <property type="entry name" value="MGS-like_dom_sf"/>
</dbReference>
<dbReference type="Gene3D" id="3.40.50.1380">
    <property type="entry name" value="Methylglyoxal synthase-like domain"/>
    <property type="match status" value="1"/>
</dbReference>
<organism evidence="12">
    <name type="scientific">uncultured Planctomycetota bacterium</name>
    <dbReference type="NCBI Taxonomy" id="120965"/>
    <lineage>
        <taxon>Bacteria</taxon>
        <taxon>Pseudomonadati</taxon>
        <taxon>Planctomycetota</taxon>
        <taxon>environmental samples</taxon>
    </lineage>
</organism>
<evidence type="ECO:0000256" key="9">
    <source>
        <dbReference type="ARBA" id="ARBA00050687"/>
    </source>
</evidence>
<dbReference type="CDD" id="cd01421">
    <property type="entry name" value="IMPCH"/>
    <property type="match status" value="1"/>
</dbReference>
<dbReference type="SMART" id="SM00798">
    <property type="entry name" value="AICARFT_IMPCHas"/>
    <property type="match status" value="1"/>
</dbReference>
<keyword evidence="5 10" id="KW-0658">Purine biosynthesis</keyword>
<dbReference type="FunFam" id="3.40.140.20:FF:000001">
    <property type="entry name" value="Bifunctional purine biosynthesis protein PurH"/>
    <property type="match status" value="1"/>
</dbReference>
<dbReference type="SMART" id="SM00851">
    <property type="entry name" value="MGS"/>
    <property type="match status" value="1"/>
</dbReference>
<dbReference type="Gene3D" id="3.40.140.20">
    <property type="match status" value="2"/>
</dbReference>
<keyword evidence="7 10" id="KW-0511">Multifunctional enzyme</keyword>
<protein>
    <recommendedName>
        <fullName evidence="10">Bifunctional purine biosynthesis protein PurH</fullName>
    </recommendedName>
    <domain>
        <recommendedName>
            <fullName evidence="10">Phosphoribosylaminoimidazolecarboxamide formyltransferase</fullName>
            <ecNumber evidence="10">2.1.2.3</ecNumber>
        </recommendedName>
        <alternativeName>
            <fullName evidence="10">AICAR transformylase</fullName>
        </alternativeName>
    </domain>
    <domain>
        <recommendedName>
            <fullName evidence="10">IMP cyclohydrolase</fullName>
            <ecNumber evidence="10">3.5.4.10</ecNumber>
        </recommendedName>
        <alternativeName>
            <fullName evidence="10">ATIC</fullName>
        </alternativeName>
        <alternativeName>
            <fullName evidence="10">IMP synthase</fullName>
        </alternativeName>
        <alternativeName>
            <fullName evidence="10">Inosinicase</fullName>
        </alternativeName>
    </domain>
</protein>
<comment type="pathway">
    <text evidence="1 10">Purine metabolism; IMP biosynthesis via de novo pathway; IMP from 5-formamido-1-(5-phospho-D-ribosyl)imidazole-4-carboxamide: step 1/1.</text>
</comment>
<dbReference type="EC" id="3.5.4.10" evidence="10"/>
<dbReference type="PANTHER" id="PTHR11692:SF0">
    <property type="entry name" value="BIFUNCTIONAL PURINE BIOSYNTHESIS PROTEIN ATIC"/>
    <property type="match status" value="1"/>
</dbReference>
<dbReference type="InterPro" id="IPR011607">
    <property type="entry name" value="MGS-like_dom"/>
</dbReference>
<reference evidence="12" key="1">
    <citation type="journal article" date="2005" name="Environ. Microbiol.">
        <title>Genetic and functional properties of uncultivated thermophilic crenarchaeotes from a subsurface gold mine as revealed by analysis of genome fragments.</title>
        <authorList>
            <person name="Nunoura T."/>
            <person name="Hirayama H."/>
            <person name="Takami H."/>
            <person name="Oida H."/>
            <person name="Nishi S."/>
            <person name="Shimamura S."/>
            <person name="Suzuki Y."/>
            <person name="Inagaki F."/>
            <person name="Takai K."/>
            <person name="Nealson K.H."/>
            <person name="Horikoshi K."/>
        </authorList>
    </citation>
    <scope>NUCLEOTIDE SEQUENCE</scope>
</reference>
<keyword evidence="6 10" id="KW-0378">Hydrolase</keyword>
<dbReference type="AlphaFoldDB" id="H5SJQ2"/>
<gene>
    <name evidence="10" type="primary">purH</name>
    <name evidence="12" type="ORF">HGMM_F37F03C11</name>
</gene>
<dbReference type="PROSITE" id="PS51855">
    <property type="entry name" value="MGS"/>
    <property type="match status" value="1"/>
</dbReference>
<dbReference type="Pfam" id="PF01808">
    <property type="entry name" value="AICARFT_IMPCHas"/>
    <property type="match status" value="1"/>
</dbReference>
<dbReference type="EC" id="2.1.2.3" evidence="10"/>
<dbReference type="InterPro" id="IPR024051">
    <property type="entry name" value="AICAR_Tfase_dup_dom_sf"/>
</dbReference>
<evidence type="ECO:0000256" key="4">
    <source>
        <dbReference type="ARBA" id="ARBA00022679"/>
    </source>
</evidence>
<sequence length="538" mass="59053">MTNGLQQIRRALLSVSDKLGLIAFAEGLRDLGVELFSTGGTYRVLQEAGLAVGEVVELTGFAEILDGRVKTLHPHIHAAILARRDKPEHLATLARLGIVPIDLVVCNLYPFAAVRHRPGSSHEEILENIDIGGPTLVRAAAKNYAYVAVVTDPSQYADVLEEMRSYKGALSYQTRERLAAAAFEHVATYDREIADYFARLSDSQPFPRHLHLHYERRQVLRYGENPHQQAAFYIEPCFAGVSVATSQVLHGKELSFNNILDLDSALGLVREFDQPAAVIIKHNNPCGVAIAVELADAYRLAYESDPQSAYGGVVGCNRPIDGATAQQMTEPGQFLEAIIAPDFEPEALEILTKRPKWGAHVRLLRAGKLQENGHRSLPGGSPPSAAPLYDYRHVEGGLLMQTRDLTRDDLLTAKVVSRRQPTEAEWNDLRFAWLVVKHVKSNAIVVARQGQVVGVGAGQMSRVEAVRIAVRKAGERARGAVLASDGFFPFRDNVDEAAKAGITALVQPGGSIRDREVIQACDEHQLALVHTGVRHFRH</sequence>
<evidence type="ECO:0000313" key="12">
    <source>
        <dbReference type="EMBL" id="BAL56388.1"/>
    </source>
</evidence>
<dbReference type="NCBIfam" id="NF002049">
    <property type="entry name" value="PRK00881.1"/>
    <property type="match status" value="1"/>
</dbReference>
<dbReference type="PANTHER" id="PTHR11692">
    <property type="entry name" value="BIFUNCTIONAL PURINE BIOSYNTHESIS PROTEIN PURH"/>
    <property type="match status" value="1"/>
</dbReference>
<comment type="catalytic activity">
    <reaction evidence="9 10">
        <text>IMP + H2O = 5-formamido-1-(5-phospho-D-ribosyl)imidazole-4-carboxamide</text>
        <dbReference type="Rhea" id="RHEA:18445"/>
        <dbReference type="ChEBI" id="CHEBI:15377"/>
        <dbReference type="ChEBI" id="CHEBI:58053"/>
        <dbReference type="ChEBI" id="CHEBI:58467"/>
        <dbReference type="EC" id="3.5.4.10"/>
    </reaction>
</comment>
<dbReference type="UniPathway" id="UPA00074">
    <property type="reaction ID" value="UER00133"/>
</dbReference>